<organism evidence="1 2">
    <name type="scientific">Streptomyces colonosanans</name>
    <dbReference type="NCBI Taxonomy" id="1428652"/>
    <lineage>
        <taxon>Bacteria</taxon>
        <taxon>Bacillati</taxon>
        <taxon>Actinomycetota</taxon>
        <taxon>Actinomycetes</taxon>
        <taxon>Kitasatosporales</taxon>
        <taxon>Streptomycetaceae</taxon>
        <taxon>Streptomyces</taxon>
    </lineage>
</organism>
<protein>
    <recommendedName>
        <fullName evidence="3">GerMN domain-containing protein</fullName>
    </recommendedName>
</protein>
<name>A0A1S2PMM8_9ACTN</name>
<evidence type="ECO:0000313" key="2">
    <source>
        <dbReference type="Proteomes" id="UP000179935"/>
    </source>
</evidence>
<dbReference type="OrthoDB" id="3533398at2"/>
<evidence type="ECO:0000313" key="1">
    <source>
        <dbReference type="EMBL" id="OIJ94872.1"/>
    </source>
</evidence>
<dbReference type="STRING" id="1428652.BIV24_10175"/>
<proteinExistence type="predicted"/>
<comment type="caution">
    <text evidence="1">The sequence shown here is derived from an EMBL/GenBank/DDBJ whole genome shotgun (WGS) entry which is preliminary data.</text>
</comment>
<dbReference type="RefSeq" id="WP_071365903.1">
    <property type="nucleotide sequence ID" value="NZ_MLYP01000026.1"/>
</dbReference>
<sequence>MTRPDRLRLLRSALLVPVVLALYGCGVPATGVIDAGEPATGVIRPGGTTPHAPLAPTMLYFLAPDGGLAPSVRNVASVFAPAVPSMAATAVPSMAATAVPSTAATADPSAGNDAGLGTVLLVLAKGPTPLERNKGVTSEVPLLKALPRVQSRPGSVTVELPQGTPHLSGKAAEQVICTVAVARRTAAPGGAPGRVTVLGGAGERFEGAGTTCPGY</sequence>
<evidence type="ECO:0008006" key="3">
    <source>
        <dbReference type="Google" id="ProtNLM"/>
    </source>
</evidence>
<accession>A0A1S2PMM8</accession>
<keyword evidence="2" id="KW-1185">Reference proteome</keyword>
<gene>
    <name evidence="1" type="ORF">BIV24_10175</name>
</gene>
<dbReference type="PROSITE" id="PS51257">
    <property type="entry name" value="PROKAR_LIPOPROTEIN"/>
    <property type="match status" value="1"/>
</dbReference>
<reference evidence="1 2" key="1">
    <citation type="submission" date="2016-10" db="EMBL/GenBank/DDBJ databases">
        <title>Genome sequence of Streptomyces sp. MUSC 93.</title>
        <authorList>
            <person name="Lee L.-H."/>
            <person name="Ser H.-L."/>
            <person name="Law J.W.-F."/>
        </authorList>
    </citation>
    <scope>NUCLEOTIDE SEQUENCE [LARGE SCALE GENOMIC DNA]</scope>
    <source>
        <strain evidence="1 2">MUSC 93</strain>
    </source>
</reference>
<dbReference type="EMBL" id="MLYP01000026">
    <property type="protein sequence ID" value="OIJ94872.1"/>
    <property type="molecule type" value="Genomic_DNA"/>
</dbReference>
<dbReference type="AlphaFoldDB" id="A0A1S2PMM8"/>
<dbReference type="Proteomes" id="UP000179935">
    <property type="component" value="Unassembled WGS sequence"/>
</dbReference>